<dbReference type="Pfam" id="PF14493">
    <property type="entry name" value="HTH_40"/>
    <property type="match status" value="1"/>
</dbReference>
<proteinExistence type="predicted"/>
<sequence>MDSFILALFSDTDKLRPSTLYQILIGKRTSSVLSYAFFYDRLGLFQALPQLNEKAYQQTLADLIQRGALSRDSDGLLLKTTAINSQQPGERLLRYANYFRYGRTTEEAWRFVRLLVQAAAYQGVTNQYIPVENTPLYTEPVRQLIRHNPDIKKCLYQELSAIFDQLPAEVADFLAGTLSGPDILGQAFFQLLPENVQSKPWDTLYVGASIHQFLTLIEKTPQTILFRGLSPFLKRNLNQSMVESRALFLRGDSVEQIMEKRRIKRGTVNDHLIEWALLDPTFPFQRFDTALLKKLPEASWKNSYQELQALLTTDFLTIRLLQIAQKRGIRC</sequence>
<evidence type="ECO:0000313" key="2">
    <source>
        <dbReference type="EMBL" id="RHK06498.1"/>
    </source>
</evidence>
<dbReference type="InterPro" id="IPR029491">
    <property type="entry name" value="Helicase_HTH"/>
</dbReference>
<accession>A0A415ET69</accession>
<protein>
    <recommendedName>
        <fullName evidence="1">Helicase Helix-turn-helix domain-containing protein</fullName>
    </recommendedName>
</protein>
<comment type="caution">
    <text evidence="2">The sequence shown here is derived from an EMBL/GenBank/DDBJ whole genome shotgun (WGS) entry which is preliminary data.</text>
</comment>
<feature type="domain" description="Helicase Helix-turn-helix" evidence="1">
    <location>
        <begin position="241"/>
        <end position="311"/>
    </location>
</feature>
<name>A0A415ET69_ENTCA</name>
<evidence type="ECO:0000259" key="1">
    <source>
        <dbReference type="Pfam" id="PF14493"/>
    </source>
</evidence>
<organism evidence="2 3">
    <name type="scientific">Enterococcus casseliflavus</name>
    <name type="common">Enterococcus flavescens</name>
    <dbReference type="NCBI Taxonomy" id="37734"/>
    <lineage>
        <taxon>Bacteria</taxon>
        <taxon>Bacillati</taxon>
        <taxon>Bacillota</taxon>
        <taxon>Bacilli</taxon>
        <taxon>Lactobacillales</taxon>
        <taxon>Enterococcaceae</taxon>
        <taxon>Enterococcus</taxon>
    </lineage>
</organism>
<reference evidence="2 3" key="1">
    <citation type="submission" date="2018-08" db="EMBL/GenBank/DDBJ databases">
        <title>A genome reference for cultivated species of the human gut microbiota.</title>
        <authorList>
            <person name="Zou Y."/>
            <person name="Xue W."/>
            <person name="Luo G."/>
        </authorList>
    </citation>
    <scope>NUCLEOTIDE SEQUENCE [LARGE SCALE GENOMIC DNA]</scope>
    <source>
        <strain evidence="2 3">AF48-16</strain>
    </source>
</reference>
<evidence type="ECO:0000313" key="3">
    <source>
        <dbReference type="Proteomes" id="UP000286288"/>
    </source>
</evidence>
<dbReference type="EMBL" id="QRMZ01000009">
    <property type="protein sequence ID" value="RHK06498.1"/>
    <property type="molecule type" value="Genomic_DNA"/>
</dbReference>
<dbReference type="AlphaFoldDB" id="A0A415ET69"/>
<gene>
    <name evidence="2" type="ORF">DW084_08020</name>
</gene>
<dbReference type="Proteomes" id="UP000286288">
    <property type="component" value="Unassembled WGS sequence"/>
</dbReference>